<keyword evidence="3" id="KW-0255">Endonuclease</keyword>
<evidence type="ECO:0000256" key="1">
    <source>
        <dbReference type="SAM" id="MobiDB-lite"/>
    </source>
</evidence>
<dbReference type="SUPFAM" id="SSF52980">
    <property type="entry name" value="Restriction endonuclease-like"/>
    <property type="match status" value="1"/>
</dbReference>
<feature type="region of interest" description="Disordered" evidence="1">
    <location>
        <begin position="26"/>
        <end position="45"/>
    </location>
</feature>
<evidence type="ECO:0000313" key="4">
    <source>
        <dbReference type="Proteomes" id="UP000198925"/>
    </source>
</evidence>
<dbReference type="PANTHER" id="PTHR36558:SF1">
    <property type="entry name" value="RESTRICTION ENDONUCLEASE DOMAIN-CONTAINING PROTEIN-RELATED"/>
    <property type="match status" value="1"/>
</dbReference>
<organism evidence="3 4">
    <name type="scientific">Belnapia rosea</name>
    <dbReference type="NCBI Taxonomy" id="938405"/>
    <lineage>
        <taxon>Bacteria</taxon>
        <taxon>Pseudomonadati</taxon>
        <taxon>Pseudomonadota</taxon>
        <taxon>Alphaproteobacteria</taxon>
        <taxon>Acetobacterales</taxon>
        <taxon>Roseomonadaceae</taxon>
        <taxon>Belnapia</taxon>
    </lineage>
</organism>
<evidence type="ECO:0000259" key="2">
    <source>
        <dbReference type="Pfam" id="PF05685"/>
    </source>
</evidence>
<protein>
    <submittedName>
        <fullName evidence="3">Endonuclease, Uma2 family (Restriction endonuclease fold)</fullName>
    </submittedName>
</protein>
<dbReference type="PANTHER" id="PTHR36558">
    <property type="entry name" value="GLR1098 PROTEIN"/>
    <property type="match status" value="1"/>
</dbReference>
<reference evidence="3 4" key="1">
    <citation type="submission" date="2016-10" db="EMBL/GenBank/DDBJ databases">
        <authorList>
            <person name="de Groot N.N."/>
        </authorList>
    </citation>
    <scope>NUCLEOTIDE SEQUENCE [LARGE SCALE GENOMIC DNA]</scope>
    <source>
        <strain evidence="3 4">CPCC 100156</strain>
    </source>
</reference>
<dbReference type="Pfam" id="PF05685">
    <property type="entry name" value="Uma2"/>
    <property type="match status" value="1"/>
</dbReference>
<proteinExistence type="predicted"/>
<dbReference type="InterPro" id="IPR012296">
    <property type="entry name" value="Nuclease_put_TT1808"/>
</dbReference>
<dbReference type="Proteomes" id="UP000198925">
    <property type="component" value="Unassembled WGS sequence"/>
</dbReference>
<keyword evidence="4" id="KW-1185">Reference proteome</keyword>
<feature type="domain" description="Putative restriction endonuclease" evidence="2">
    <location>
        <begin position="158"/>
        <end position="284"/>
    </location>
</feature>
<dbReference type="InterPro" id="IPR008538">
    <property type="entry name" value="Uma2"/>
</dbReference>
<accession>A0A1G6Z0P8</accession>
<feature type="region of interest" description="Disordered" evidence="1">
    <location>
        <begin position="56"/>
        <end position="81"/>
    </location>
</feature>
<dbReference type="EMBL" id="FMZX01000015">
    <property type="protein sequence ID" value="SDD96219.1"/>
    <property type="molecule type" value="Genomic_DNA"/>
</dbReference>
<dbReference type="AlphaFoldDB" id="A0A1G6Z0P8"/>
<feature type="compositionally biased region" description="Low complexity" evidence="1">
    <location>
        <begin position="56"/>
        <end position="70"/>
    </location>
</feature>
<keyword evidence="3" id="KW-0378">Hydrolase</keyword>
<dbReference type="GO" id="GO:0004519">
    <property type="term" value="F:endonuclease activity"/>
    <property type="evidence" value="ECO:0007669"/>
    <property type="project" value="UniProtKB-KW"/>
</dbReference>
<name>A0A1G6Z0P8_9PROT</name>
<dbReference type="InterPro" id="IPR011335">
    <property type="entry name" value="Restrct_endonuc-II-like"/>
</dbReference>
<gene>
    <name evidence="3" type="ORF">SAMN04487779_101581</name>
</gene>
<sequence>MAPAGSLAPVCRRPRRFLFAVLPHDGETGWPRRARSGGSGKGCQSRHQAKSAACASCTTTRANTRNPPGRAGKRGSGAGRKAFVNGQMAGRKACTRGARGSCKTRRFGSTTGKGCTAGCTAASGAKSKPSDNSIGSAEPVCAHCISRSVETVLISDTLAHATILTNLATAVGERLRGTQCRSFSNVRIETGCGRRYPDGVITCGQIINLDTTAANPVIVFEITSRITGSEDRITKSLEYAAIPSIRRFVLIDQEVIGAVMFARNGGEWRGQVIADNDTLSLPEISLAFPLSDLYVGLNLSES</sequence>
<dbReference type="Gene3D" id="3.90.1570.10">
    <property type="entry name" value="tt1808, chain A"/>
    <property type="match status" value="1"/>
</dbReference>
<evidence type="ECO:0000313" key="3">
    <source>
        <dbReference type="EMBL" id="SDD96219.1"/>
    </source>
</evidence>
<dbReference type="CDD" id="cd06260">
    <property type="entry name" value="DUF820-like"/>
    <property type="match status" value="1"/>
</dbReference>
<keyword evidence="3" id="KW-0540">Nuclease</keyword>